<sequence length="675" mass="73478">CFTCGGNHFARDCPKKDNGKGRQSSVEDQDAVNDGGTKQPCFRFRDTGSCKYGDKCHFERDKSKVRVQNSVGDGHSGAAGKDVQAVRRKGAEVPQSRKKGPVLTVEECDSDAESLDLEADYEEVSATFAARAANYGVKKFSGVSNLVRRPRPKVGRNQRVALWLGGKKYIAVKDTGASATTIPERIALEAVNKAIEKRDLVTIIECAEYDTAVKLQGFAASQVIEVKYAIVLHTSFQDIEGRMQSVDIEYRAMPDALDSGGNILLGASTAGPEGLDIQTTKLYHHFVGLGGFKCERAELGPVAGRKQAAVDEAMAVLDYDDGVYPLRLLTEELHVEPGEASVAYESLPAKFNKTSRWIKAVPGGLALVEGPVGADQIGVISILVNGDEAHFYEQGAVVTTLQAGDYEMLQAVGAVDGKKDDDDDAGSTTAGEDELVALVDDDDGPDAWGEVEQTGEVIFEREPVPPVTEETYNTYKQTLASAFPEANKDVSLHLADFWRLLITAESNGMSFKRTKSQLCATKLALLGNIGQLREFFGSIGWVRPFLGTGFAHAAHGLPKLLKKQVPEEFGSEYGQEQTDSFESLKKLAAKYCILSTPDWEAARQWETTGRPFEVFLDAALYGAGAVLCQLDPELRKHRAICFISKSFTPTQQAWPAWTRELWAMKTASAEFASIT</sequence>
<keyword evidence="5" id="KW-1185">Reference proteome</keyword>
<feature type="domain" description="C3H1-type" evidence="3">
    <location>
        <begin position="35"/>
        <end position="63"/>
    </location>
</feature>
<dbReference type="GO" id="GO:0008270">
    <property type="term" value="F:zinc ion binding"/>
    <property type="evidence" value="ECO:0007669"/>
    <property type="project" value="UniProtKB-KW"/>
</dbReference>
<dbReference type="AlphaFoldDB" id="A0A813DRL4"/>
<evidence type="ECO:0000313" key="5">
    <source>
        <dbReference type="Proteomes" id="UP000654075"/>
    </source>
</evidence>
<dbReference type="SUPFAM" id="SSF56672">
    <property type="entry name" value="DNA/RNA polymerases"/>
    <property type="match status" value="1"/>
</dbReference>
<feature type="region of interest" description="Disordered" evidence="2">
    <location>
        <begin position="12"/>
        <end position="38"/>
    </location>
</feature>
<keyword evidence="1" id="KW-0863">Zinc-finger</keyword>
<dbReference type="Gene3D" id="3.30.70.270">
    <property type="match status" value="1"/>
</dbReference>
<protein>
    <recommendedName>
        <fullName evidence="3">C3H1-type domain-containing protein</fullName>
    </recommendedName>
</protein>
<evidence type="ECO:0000256" key="1">
    <source>
        <dbReference type="PROSITE-ProRule" id="PRU00723"/>
    </source>
</evidence>
<evidence type="ECO:0000313" key="4">
    <source>
        <dbReference type="EMBL" id="CAE8590531.1"/>
    </source>
</evidence>
<dbReference type="EMBL" id="CAJNNV010004323">
    <property type="protein sequence ID" value="CAE8590531.1"/>
    <property type="molecule type" value="Genomic_DNA"/>
</dbReference>
<feature type="non-terminal residue" evidence="4">
    <location>
        <position position="1"/>
    </location>
</feature>
<feature type="region of interest" description="Disordered" evidence="2">
    <location>
        <begin position="69"/>
        <end position="100"/>
    </location>
</feature>
<feature type="zinc finger region" description="C3H1-type" evidence="1">
    <location>
        <begin position="35"/>
        <end position="63"/>
    </location>
</feature>
<dbReference type="InterPro" id="IPR041577">
    <property type="entry name" value="RT_RNaseH_2"/>
</dbReference>
<dbReference type="Proteomes" id="UP000654075">
    <property type="component" value="Unassembled WGS sequence"/>
</dbReference>
<keyword evidence="1" id="KW-0862">Zinc</keyword>
<dbReference type="InterPro" id="IPR043502">
    <property type="entry name" value="DNA/RNA_pol_sf"/>
</dbReference>
<reference evidence="4" key="1">
    <citation type="submission" date="2021-02" db="EMBL/GenBank/DDBJ databases">
        <authorList>
            <person name="Dougan E. K."/>
            <person name="Rhodes N."/>
            <person name="Thang M."/>
            <person name="Chan C."/>
        </authorList>
    </citation>
    <scope>NUCLEOTIDE SEQUENCE</scope>
</reference>
<dbReference type="PROSITE" id="PS50103">
    <property type="entry name" value="ZF_C3H1"/>
    <property type="match status" value="1"/>
</dbReference>
<evidence type="ECO:0000259" key="3">
    <source>
        <dbReference type="PROSITE" id="PS50103"/>
    </source>
</evidence>
<comment type="caution">
    <text evidence="4">The sequence shown here is derived from an EMBL/GenBank/DDBJ whole genome shotgun (WGS) entry which is preliminary data.</text>
</comment>
<feature type="non-terminal residue" evidence="4">
    <location>
        <position position="675"/>
    </location>
</feature>
<dbReference type="Gene3D" id="3.10.20.370">
    <property type="match status" value="1"/>
</dbReference>
<accession>A0A813DRL4</accession>
<dbReference type="InterPro" id="IPR000571">
    <property type="entry name" value="Znf_CCCH"/>
</dbReference>
<name>A0A813DRL4_POLGL</name>
<dbReference type="Pfam" id="PF17919">
    <property type="entry name" value="RT_RNaseH_2"/>
    <property type="match status" value="1"/>
</dbReference>
<dbReference type="PANTHER" id="PTHR34072">
    <property type="entry name" value="ENZYMATIC POLYPROTEIN-RELATED"/>
    <property type="match status" value="1"/>
</dbReference>
<evidence type="ECO:0000256" key="2">
    <source>
        <dbReference type="SAM" id="MobiDB-lite"/>
    </source>
</evidence>
<keyword evidence="1" id="KW-0479">Metal-binding</keyword>
<gene>
    <name evidence="4" type="ORF">PGLA1383_LOCUS9251</name>
</gene>
<organism evidence="4 5">
    <name type="scientific">Polarella glacialis</name>
    <name type="common">Dinoflagellate</name>
    <dbReference type="NCBI Taxonomy" id="89957"/>
    <lineage>
        <taxon>Eukaryota</taxon>
        <taxon>Sar</taxon>
        <taxon>Alveolata</taxon>
        <taxon>Dinophyceae</taxon>
        <taxon>Suessiales</taxon>
        <taxon>Suessiaceae</taxon>
        <taxon>Polarella</taxon>
    </lineage>
</organism>
<proteinExistence type="predicted"/>
<dbReference type="OrthoDB" id="115435at2759"/>
<dbReference type="InterPro" id="IPR043128">
    <property type="entry name" value="Rev_trsase/Diguanyl_cyclase"/>
</dbReference>